<dbReference type="GO" id="GO:0004252">
    <property type="term" value="F:serine-type endopeptidase activity"/>
    <property type="evidence" value="ECO:0007669"/>
    <property type="project" value="InterPro"/>
</dbReference>
<comment type="catalytic activity">
    <reaction evidence="8">
        <text>Selective cleavage of 103-Arg-|-Ser-104 and 124-Ile-|-Ile-125 bonds in Limulus clotting factor B to form activated factor B. Cleavage of -Pro-Arg-|-Xaa- bonds in synthetic substrates.</text>
        <dbReference type="EC" id="3.4.21.84"/>
    </reaction>
</comment>
<evidence type="ECO:0000256" key="2">
    <source>
        <dbReference type="ARBA" id="ARBA00022670"/>
    </source>
</evidence>
<evidence type="ECO:0000256" key="5">
    <source>
        <dbReference type="ARBA" id="ARBA00022820"/>
    </source>
</evidence>
<sequence>MTRGHIIVFLGRPCSVCRAAQLRNLYGLVVASQTDRRTLITDEIKVTIICITAFSPTRRPWIRNTYVDGTFTDMSLFCFQMKLAVLTLTWVLTCAQTSPNRGGDSNHVRHSSTSGCDCMEYWSCVMSGGSPYSYCGLSESSVCCFVPAGAKQVGILPRGPSKSRCGYKGRDSGKRGVAEPGEWPWHVIRLILEFANGTRWFGTSASFVSELNTLSVQSTLLEDLTRLLEILLGLWSRYTKPSTPSDTAKAAILEKPDDLYVCGASLLDESWVLTAAHCVDDYSASKGASLKVRLGEHDVTTNQEALRHEEYDVASVVPYPGFNNGTLAHDIALVRLRHPAKRRANIDVVCVPKQGSLFPETTNDTNCVITGWGRRNEGSSHSVVLKEIPVPLWHNSECQSALRQQFGQDYVLPDTSLCAGAEGRDACDGDGGGPLVCEKGGQWYQVGLVSFGIGCGRRNTPGVYTRVAMYQQWIMDTVLRYRRVR</sequence>
<evidence type="ECO:0000256" key="1">
    <source>
        <dbReference type="ARBA" id="ARBA00022659"/>
    </source>
</evidence>
<dbReference type="InterPro" id="IPR018114">
    <property type="entry name" value="TRYPSIN_HIS"/>
</dbReference>
<dbReference type="PRINTS" id="PR00722">
    <property type="entry name" value="CHYMOTRYPSIN"/>
</dbReference>
<accession>A0A7R9EQB7</accession>
<organism evidence="11">
    <name type="scientific">Timema bartmani</name>
    <dbReference type="NCBI Taxonomy" id="61472"/>
    <lineage>
        <taxon>Eukaryota</taxon>
        <taxon>Metazoa</taxon>
        <taxon>Ecdysozoa</taxon>
        <taxon>Arthropoda</taxon>
        <taxon>Hexapoda</taxon>
        <taxon>Insecta</taxon>
        <taxon>Pterygota</taxon>
        <taxon>Neoptera</taxon>
        <taxon>Polyneoptera</taxon>
        <taxon>Phasmatodea</taxon>
        <taxon>Timematodea</taxon>
        <taxon>Timematoidea</taxon>
        <taxon>Timematidae</taxon>
        <taxon>Timema</taxon>
    </lineage>
</organism>
<keyword evidence="3" id="KW-0732">Signal</keyword>
<dbReference type="Gene3D" id="2.40.10.10">
    <property type="entry name" value="Trypsin-like serine proteases"/>
    <property type="match status" value="1"/>
</dbReference>
<dbReference type="PROSITE" id="PS50240">
    <property type="entry name" value="TRYPSIN_DOM"/>
    <property type="match status" value="1"/>
</dbReference>
<evidence type="ECO:0000313" key="11">
    <source>
        <dbReference type="EMBL" id="CAD7439427.1"/>
    </source>
</evidence>
<dbReference type="InterPro" id="IPR043504">
    <property type="entry name" value="Peptidase_S1_PA_chymotrypsin"/>
</dbReference>
<dbReference type="PANTHER" id="PTHR24258:SF116">
    <property type="entry name" value="FI16631P1-RELATED"/>
    <property type="match status" value="1"/>
</dbReference>
<evidence type="ECO:0000259" key="10">
    <source>
        <dbReference type="PROSITE" id="PS50240"/>
    </source>
</evidence>
<evidence type="ECO:0000256" key="7">
    <source>
        <dbReference type="ARBA" id="ARBA00023157"/>
    </source>
</evidence>
<dbReference type="SMART" id="SM00020">
    <property type="entry name" value="Tryp_SPc"/>
    <property type="match status" value="1"/>
</dbReference>
<evidence type="ECO:0000256" key="3">
    <source>
        <dbReference type="ARBA" id="ARBA00022729"/>
    </source>
</evidence>
<keyword evidence="7" id="KW-1015">Disulfide bond</keyword>
<protein>
    <recommendedName>
        <fullName evidence="9">limulus clotting factor C</fullName>
        <ecNumber evidence="9">3.4.21.84</ecNumber>
    </recommendedName>
</protein>
<dbReference type="FunFam" id="2.40.10.10:FF:000120">
    <property type="entry name" value="Putative serine protease"/>
    <property type="match status" value="1"/>
</dbReference>
<dbReference type="PANTHER" id="PTHR24258">
    <property type="entry name" value="SERINE PROTEASE-RELATED"/>
    <property type="match status" value="1"/>
</dbReference>
<gene>
    <name evidence="11" type="ORF">TBIB3V08_LOCUS1991</name>
</gene>
<evidence type="ECO:0000256" key="6">
    <source>
        <dbReference type="ARBA" id="ARBA00022825"/>
    </source>
</evidence>
<reference evidence="11" key="1">
    <citation type="submission" date="2020-11" db="EMBL/GenBank/DDBJ databases">
        <authorList>
            <person name="Tran Van P."/>
        </authorList>
    </citation>
    <scope>NUCLEOTIDE SEQUENCE</scope>
</reference>
<dbReference type="EC" id="3.4.21.84" evidence="9"/>
<name>A0A7R9EQB7_9NEOP</name>
<keyword evidence="5" id="KW-0353">Hemolymph clotting</keyword>
<dbReference type="InterPro" id="IPR001314">
    <property type="entry name" value="Peptidase_S1A"/>
</dbReference>
<dbReference type="InterPro" id="IPR001254">
    <property type="entry name" value="Trypsin_dom"/>
</dbReference>
<keyword evidence="6" id="KW-0720">Serine protease</keyword>
<keyword evidence="4" id="KW-0378">Hydrolase</keyword>
<dbReference type="CDD" id="cd00190">
    <property type="entry name" value="Tryp_SPc"/>
    <property type="match status" value="1"/>
</dbReference>
<proteinExistence type="predicted"/>
<dbReference type="EMBL" id="OD564681">
    <property type="protein sequence ID" value="CAD7439427.1"/>
    <property type="molecule type" value="Genomic_DNA"/>
</dbReference>
<dbReference type="GO" id="GO:0042381">
    <property type="term" value="P:hemolymph coagulation"/>
    <property type="evidence" value="ECO:0007669"/>
    <property type="project" value="UniProtKB-KW"/>
</dbReference>
<dbReference type="AlphaFoldDB" id="A0A7R9EQB7"/>
<evidence type="ECO:0000256" key="9">
    <source>
        <dbReference type="ARBA" id="ARBA00066707"/>
    </source>
</evidence>
<dbReference type="GO" id="GO:0006508">
    <property type="term" value="P:proteolysis"/>
    <property type="evidence" value="ECO:0007669"/>
    <property type="project" value="UniProtKB-KW"/>
</dbReference>
<dbReference type="PROSITE" id="PS00134">
    <property type="entry name" value="TRYPSIN_HIS"/>
    <property type="match status" value="1"/>
</dbReference>
<dbReference type="SUPFAM" id="SSF50494">
    <property type="entry name" value="Trypsin-like serine proteases"/>
    <property type="match status" value="1"/>
</dbReference>
<evidence type="ECO:0000256" key="4">
    <source>
        <dbReference type="ARBA" id="ARBA00022801"/>
    </source>
</evidence>
<dbReference type="Pfam" id="PF00089">
    <property type="entry name" value="Trypsin"/>
    <property type="match status" value="1"/>
</dbReference>
<evidence type="ECO:0000256" key="8">
    <source>
        <dbReference type="ARBA" id="ARBA00052079"/>
    </source>
</evidence>
<feature type="domain" description="Peptidase S1" evidence="10">
    <location>
        <begin position="170"/>
        <end position="479"/>
    </location>
</feature>
<keyword evidence="1" id="KW-0768">Sushi</keyword>
<dbReference type="InterPro" id="IPR009003">
    <property type="entry name" value="Peptidase_S1_PA"/>
</dbReference>
<keyword evidence="2" id="KW-0645">Protease</keyword>